<comment type="similarity">
    <text evidence="1">Belongs to the Ntn-hydrolase family.</text>
</comment>
<dbReference type="PANTHER" id="PTHR10188:SF6">
    <property type="entry name" value="N(4)-(BETA-N-ACETYLGLUCOSAMINYL)-L-ASPARAGINASE"/>
    <property type="match status" value="1"/>
</dbReference>
<dbReference type="Pfam" id="PF01112">
    <property type="entry name" value="Asparaginase_2"/>
    <property type="match status" value="1"/>
</dbReference>
<dbReference type="SUPFAM" id="SSF56235">
    <property type="entry name" value="N-terminal nucleophile aminohydrolases (Ntn hydrolases)"/>
    <property type="match status" value="1"/>
</dbReference>
<feature type="active site" description="Nucleophile" evidence="2">
    <location>
        <position position="204"/>
    </location>
</feature>
<dbReference type="GO" id="GO:0003948">
    <property type="term" value="F:N4-(beta-N-acetylglucosaminyl)-L-asparaginase activity"/>
    <property type="evidence" value="ECO:0007669"/>
    <property type="project" value="TreeGrafter"/>
</dbReference>
<sequence length="232" mass="25795">MKPCTSRHGKPLCEHCRDWFVKAWNEFAPGHCSHPIPYAYNSLNSGNSRMGSLVEGLSTCERLQCDTTVGYGGSPDESGETTLDALLIDGPGHRMAAVAQLRRVRDATRVAWAVMNHTQHTMIVGEQATRFALQMGFKEENLTTPASLLMMDVWRRNSCQPNFWKNVNPDPTKSCGPYQPASATDNLEKMVLSNRIIDRFHHDTIGMVVIDDSGEVSAGTSTNGARYKHRNE</sequence>
<dbReference type="AlphaFoldDB" id="A0AA36CKC6"/>
<gene>
    <name evidence="4" type="ORF">MSPICULIGERA_LOCUS9072</name>
</gene>
<dbReference type="InterPro" id="IPR029055">
    <property type="entry name" value="Ntn_hydrolases_N"/>
</dbReference>
<evidence type="ECO:0000256" key="1">
    <source>
        <dbReference type="ARBA" id="ARBA00010872"/>
    </source>
</evidence>
<evidence type="ECO:0000256" key="3">
    <source>
        <dbReference type="PIRSR" id="PIRSR600246-3"/>
    </source>
</evidence>
<evidence type="ECO:0000313" key="5">
    <source>
        <dbReference type="Proteomes" id="UP001177023"/>
    </source>
</evidence>
<reference evidence="4" key="1">
    <citation type="submission" date="2023-06" db="EMBL/GenBank/DDBJ databases">
        <authorList>
            <person name="Delattre M."/>
        </authorList>
    </citation>
    <scope>NUCLEOTIDE SEQUENCE</scope>
    <source>
        <strain evidence="4">AF72</strain>
    </source>
</reference>
<comment type="caution">
    <text evidence="4">The sequence shown here is derived from an EMBL/GenBank/DDBJ whole genome shotgun (WGS) entry which is preliminary data.</text>
</comment>
<name>A0AA36CKC6_9BILA</name>
<keyword evidence="5" id="KW-1185">Reference proteome</keyword>
<evidence type="ECO:0000313" key="4">
    <source>
        <dbReference type="EMBL" id="CAJ0570635.1"/>
    </source>
</evidence>
<dbReference type="GO" id="GO:0005764">
    <property type="term" value="C:lysosome"/>
    <property type="evidence" value="ECO:0007669"/>
    <property type="project" value="TreeGrafter"/>
</dbReference>
<dbReference type="PANTHER" id="PTHR10188">
    <property type="entry name" value="L-ASPARAGINASE"/>
    <property type="match status" value="1"/>
</dbReference>
<accession>A0AA36CKC6</accession>
<dbReference type="EMBL" id="CATQJA010002424">
    <property type="protein sequence ID" value="CAJ0570635.1"/>
    <property type="molecule type" value="Genomic_DNA"/>
</dbReference>
<protein>
    <submittedName>
        <fullName evidence="4">Uncharacterized protein</fullName>
    </submittedName>
</protein>
<evidence type="ECO:0000256" key="2">
    <source>
        <dbReference type="PIRSR" id="PIRSR600246-1"/>
    </source>
</evidence>
<organism evidence="4 5">
    <name type="scientific">Mesorhabditis spiculigera</name>
    <dbReference type="NCBI Taxonomy" id="96644"/>
    <lineage>
        <taxon>Eukaryota</taxon>
        <taxon>Metazoa</taxon>
        <taxon>Ecdysozoa</taxon>
        <taxon>Nematoda</taxon>
        <taxon>Chromadorea</taxon>
        <taxon>Rhabditida</taxon>
        <taxon>Rhabditina</taxon>
        <taxon>Rhabditomorpha</taxon>
        <taxon>Rhabditoidea</taxon>
        <taxon>Rhabditidae</taxon>
        <taxon>Mesorhabditinae</taxon>
        <taxon>Mesorhabditis</taxon>
    </lineage>
</organism>
<proteinExistence type="inferred from homology"/>
<dbReference type="Proteomes" id="UP001177023">
    <property type="component" value="Unassembled WGS sequence"/>
</dbReference>
<feature type="non-terminal residue" evidence="4">
    <location>
        <position position="232"/>
    </location>
</feature>
<feature type="site" description="Cleavage; by autolysis" evidence="3">
    <location>
        <begin position="203"/>
        <end position="204"/>
    </location>
</feature>
<dbReference type="InterPro" id="IPR000246">
    <property type="entry name" value="Peptidase_T2"/>
</dbReference>